<protein>
    <submittedName>
        <fullName evidence="2">Uncharacterized protein</fullName>
    </submittedName>
</protein>
<gene>
    <name evidence="2" type="ORF">SAMN02745225_01803</name>
</gene>
<evidence type="ECO:0000313" key="2">
    <source>
        <dbReference type="EMBL" id="SHE85369.1"/>
    </source>
</evidence>
<dbReference type="AlphaFoldDB" id="A0A1M4WVV8"/>
<keyword evidence="1" id="KW-1133">Transmembrane helix</keyword>
<organism evidence="2 3">
    <name type="scientific">Ferrithrix thermotolerans DSM 19514</name>
    <dbReference type="NCBI Taxonomy" id="1121881"/>
    <lineage>
        <taxon>Bacteria</taxon>
        <taxon>Bacillati</taxon>
        <taxon>Actinomycetota</taxon>
        <taxon>Acidimicrobiia</taxon>
        <taxon>Acidimicrobiales</taxon>
        <taxon>Acidimicrobiaceae</taxon>
        <taxon>Ferrithrix</taxon>
    </lineage>
</organism>
<reference evidence="3" key="1">
    <citation type="submission" date="2016-11" db="EMBL/GenBank/DDBJ databases">
        <authorList>
            <person name="Varghese N."/>
            <person name="Submissions S."/>
        </authorList>
    </citation>
    <scope>NUCLEOTIDE SEQUENCE [LARGE SCALE GENOMIC DNA]</scope>
    <source>
        <strain evidence="3">DSM 19514</strain>
    </source>
</reference>
<name>A0A1M4WVV8_9ACTN</name>
<keyword evidence="1" id="KW-0812">Transmembrane</keyword>
<dbReference type="STRING" id="1121881.SAMN02745225_01803"/>
<evidence type="ECO:0000313" key="3">
    <source>
        <dbReference type="Proteomes" id="UP000184295"/>
    </source>
</evidence>
<evidence type="ECO:0000256" key="1">
    <source>
        <dbReference type="SAM" id="Phobius"/>
    </source>
</evidence>
<keyword evidence="1" id="KW-0472">Membrane</keyword>
<accession>A0A1M4WVV8</accession>
<feature type="transmembrane region" description="Helical" evidence="1">
    <location>
        <begin position="6"/>
        <end position="25"/>
    </location>
</feature>
<proteinExistence type="predicted"/>
<dbReference type="Proteomes" id="UP000184295">
    <property type="component" value="Unassembled WGS sequence"/>
</dbReference>
<keyword evidence="3" id="KW-1185">Reference proteome</keyword>
<dbReference type="EMBL" id="FQUL01000030">
    <property type="protein sequence ID" value="SHE85369.1"/>
    <property type="molecule type" value="Genomic_DNA"/>
</dbReference>
<sequence>MGYGVLLAKSLRYLVVLVCMFYVGLSGGRGSFLLSFTSYSLNLVVVVIPCWWA</sequence>